<gene>
    <name evidence="6" type="ORF">INP52_01365</name>
</gene>
<dbReference type="Pfam" id="PF01555">
    <property type="entry name" value="N6_N4_Mtase"/>
    <property type="match status" value="1"/>
</dbReference>
<dbReference type="PRINTS" id="PR00506">
    <property type="entry name" value="D21N6MTFRASE"/>
</dbReference>
<dbReference type="Proteomes" id="UP000593735">
    <property type="component" value="Chromosome"/>
</dbReference>
<evidence type="ECO:0000313" key="6">
    <source>
        <dbReference type="EMBL" id="QOY60895.1"/>
    </source>
</evidence>
<comment type="similarity">
    <text evidence="1">Belongs to the N(4)/N(6)-methyltransferase family.</text>
</comment>
<dbReference type="REBASE" id="453101">
    <property type="entry name" value="M.OspLZLJ2ORF1365P"/>
</dbReference>
<keyword evidence="4" id="KW-0949">S-adenosyl-L-methionine</keyword>
<evidence type="ECO:0000256" key="4">
    <source>
        <dbReference type="ARBA" id="ARBA00022691"/>
    </source>
</evidence>
<dbReference type="GO" id="GO:0032259">
    <property type="term" value="P:methylation"/>
    <property type="evidence" value="ECO:0007669"/>
    <property type="project" value="UniProtKB-KW"/>
</dbReference>
<dbReference type="KEGG" id="tio:INP52_01365"/>
<dbReference type="InterPro" id="IPR029063">
    <property type="entry name" value="SAM-dependent_MTases_sf"/>
</dbReference>
<proteinExistence type="inferred from homology"/>
<keyword evidence="3 6" id="KW-0808">Transferase</keyword>
<dbReference type="GO" id="GO:0008170">
    <property type="term" value="F:N-methyltransferase activity"/>
    <property type="evidence" value="ECO:0007669"/>
    <property type="project" value="InterPro"/>
</dbReference>
<dbReference type="RefSeq" id="WP_194371739.1">
    <property type="nucleotide sequence ID" value="NZ_CP063767.1"/>
</dbReference>
<dbReference type="SUPFAM" id="SSF53335">
    <property type="entry name" value="S-adenosyl-L-methionine-dependent methyltransferases"/>
    <property type="match status" value="1"/>
</dbReference>
<protein>
    <submittedName>
        <fullName evidence="6">Site-specific DNA-methyltransferase</fullName>
    </submittedName>
</protein>
<sequence length="680" mass="76235">MNKISLTTPDLAEENINRLAELFPSVTTEMKDEDGVSKTAIDFDALRDLLGDVAEGQRERYQFTWPGKATAKLEARTPCDKTLRPCIEESKDWDTTQNLYIEGDNLDALKLLRETYAGKVRLIYIDPPYNTGHDFIYDDDFSQSREDYEEASDEYDEEGGRLVANPESNGRFHSDWCSMMYPRLLLARDLLMGNGAIFISIDDNESMNLRKICDEVFGAGCFVGDIAWQRTYSPRNDSKGIPVTVEHLLVFSKQSEWIPGRLPRTEGMNAGYGSPDGDSSLWASGDPAAPGAATHQGMVYAIQHPFTGELMYPPTGSCWRIGQPGLLEIMRQWAPYELKDLGDAERRASVCGISNAEVRADIKGVVLSVPQEEATQMARERYDAGSWPLLYFTSNGRGGMRRKRYLDESQGRIITNLWLYDEVGHSDEAKKGLKALFDGTAPFDTPKPVRLMKRILDIATDEDSLVLDFFSGSASMAEGVIAKNTEDGGSRRFILVQIPEAATGQYDTLCDIGKERIRRAGTKIAAEVEISNRQLKIGEDPKFMPDIGFRVLKIDSSSFNDTYRNPEEFSQDALAMYVDNLKEGRTSEDLLFQVLPRFRIPLSAKIDELDLCGKRIFDVNDGQMLACFDASVGIDTIEAIAKRKPVYAVFRDASMANDSTEANFEELFKTYSPDTMRKVI</sequence>
<evidence type="ECO:0000259" key="5">
    <source>
        <dbReference type="Pfam" id="PF01555"/>
    </source>
</evidence>
<keyword evidence="7" id="KW-1185">Reference proteome</keyword>
<dbReference type="EMBL" id="CP063767">
    <property type="protein sequence ID" value="QOY60895.1"/>
    <property type="molecule type" value="Genomic_DNA"/>
</dbReference>
<dbReference type="InterPro" id="IPR002295">
    <property type="entry name" value="N4/N6-MTase_EcoPI_Mod-like"/>
</dbReference>
<name>A0A7S7M8W6_9ACTN</name>
<keyword evidence="2 6" id="KW-0489">Methyltransferase</keyword>
<feature type="domain" description="DNA methylase N-4/N-6" evidence="5">
    <location>
        <begin position="120"/>
        <end position="478"/>
    </location>
</feature>
<evidence type="ECO:0000313" key="7">
    <source>
        <dbReference type="Proteomes" id="UP000593735"/>
    </source>
</evidence>
<accession>A0A7S7M8W6</accession>
<dbReference type="PIRSF" id="PIRSF015855">
    <property type="entry name" value="TypeIII_Mtase_mKpnI"/>
    <property type="match status" value="1"/>
</dbReference>
<dbReference type="Gene3D" id="3.40.50.150">
    <property type="entry name" value="Vaccinia Virus protein VP39"/>
    <property type="match status" value="2"/>
</dbReference>
<dbReference type="AlphaFoldDB" id="A0A7S7M8W6"/>
<dbReference type="GO" id="GO:0003677">
    <property type="term" value="F:DNA binding"/>
    <property type="evidence" value="ECO:0007669"/>
    <property type="project" value="InterPro"/>
</dbReference>
<reference evidence="6 7" key="1">
    <citation type="submission" date="2020-10" db="EMBL/GenBank/DDBJ databases">
        <title>Olsenella immobilis sp.nov., isolated from the mud in a fermentation cellar used for the production of Chinese strong-flavoured liquor.</title>
        <authorList>
            <person name="Lu L."/>
        </authorList>
    </citation>
    <scope>NUCLEOTIDE SEQUENCE [LARGE SCALE GENOMIC DNA]</scope>
    <source>
        <strain evidence="6 7">LZLJ-2</strain>
    </source>
</reference>
<dbReference type="InterPro" id="IPR002941">
    <property type="entry name" value="DNA_methylase_N4/N6"/>
</dbReference>
<evidence type="ECO:0000256" key="3">
    <source>
        <dbReference type="ARBA" id="ARBA00022679"/>
    </source>
</evidence>
<organism evidence="6 7">
    <name type="scientific">Thermophilibacter immobilis</name>
    <dbReference type="NCBI Taxonomy" id="2779519"/>
    <lineage>
        <taxon>Bacteria</taxon>
        <taxon>Bacillati</taxon>
        <taxon>Actinomycetota</taxon>
        <taxon>Coriobacteriia</taxon>
        <taxon>Coriobacteriales</taxon>
        <taxon>Atopobiaceae</taxon>
        <taxon>Thermophilibacter</taxon>
    </lineage>
</organism>
<dbReference type="PROSITE" id="PS00092">
    <property type="entry name" value="N6_MTASE"/>
    <property type="match status" value="1"/>
</dbReference>
<evidence type="ECO:0000256" key="2">
    <source>
        <dbReference type="ARBA" id="ARBA00022603"/>
    </source>
</evidence>
<evidence type="ECO:0000256" key="1">
    <source>
        <dbReference type="ARBA" id="ARBA00006594"/>
    </source>
</evidence>
<dbReference type="InterPro" id="IPR002052">
    <property type="entry name" value="DNA_methylase_N6_adenine_CS"/>
</dbReference>